<dbReference type="SMART" id="SM00450">
    <property type="entry name" value="RHOD"/>
    <property type="match status" value="1"/>
</dbReference>
<dbReference type="FunFam" id="1.10.472.80:FF:000015">
    <property type="entry name" value="TBC domain-containing protein kinase-like protein"/>
    <property type="match status" value="1"/>
</dbReference>
<dbReference type="Gene3D" id="1.10.472.80">
    <property type="entry name" value="Ypt/Rab-GAP domain of gyp1p, domain 3"/>
    <property type="match status" value="1"/>
</dbReference>
<reference evidence="4" key="1">
    <citation type="submission" date="2021-12" db="EMBL/GenBank/DDBJ databases">
        <authorList>
            <person name="King R."/>
        </authorList>
    </citation>
    <scope>NUCLEOTIDE SEQUENCE</scope>
</reference>
<dbReference type="Pfam" id="PF00069">
    <property type="entry name" value="Pkinase"/>
    <property type="match status" value="1"/>
</dbReference>
<dbReference type="InterPro" id="IPR000195">
    <property type="entry name" value="Rab-GAP-TBC_dom"/>
</dbReference>
<dbReference type="PROSITE" id="PS50086">
    <property type="entry name" value="TBC_RABGAP"/>
    <property type="match status" value="1"/>
</dbReference>
<dbReference type="Pfam" id="PF00566">
    <property type="entry name" value="RabGAP-TBC"/>
    <property type="match status" value="1"/>
</dbReference>
<proteinExistence type="predicted"/>
<evidence type="ECO:0000259" key="2">
    <source>
        <dbReference type="PROSITE" id="PS50086"/>
    </source>
</evidence>
<dbReference type="InterPro" id="IPR000719">
    <property type="entry name" value="Prot_kinase_dom"/>
</dbReference>
<dbReference type="SUPFAM" id="SSF52821">
    <property type="entry name" value="Rhodanese/Cell cycle control phosphatase"/>
    <property type="match status" value="1"/>
</dbReference>
<sequence length="835" mass="94414">MLSKEVAPKCIFGAMTFVARCHSGDSCGSNGLPLTPNSISILGQAQFLKTLDHPHLVKLLGVTRGKHERTIVVSEYFHQTLSDQGKLSLEDIVKFMRQILSALQYLHEKSIVTRCLAPDNILITDDGDIKLFNFGLYYMTHGGKSVSFPIGSPKYMAPEVFLHARSAEYTSGVKVDIWSLGIIAAELLLSKSLWDGVQLTQILRKVLSLVNCNAIFARLARECNKFDVYENIPPEIVDFVNQCLKISVHERPMASQLLEHPVFKIYPKKESIIEKVHCLNMVQERKHPLDERDLNEIYYLWQLSGGDVEGELKRRGLIKNKPPILCLPQIVLLEGQILGGEQDQSSMLDLRVAALSLNTLVQRLEPLPLTVYYPLIESSLQLTYASHVESDAAPLPLIIREKDIEYQFLRIMLMKRLIDAYPLKKSELIKEACKDIPPLYRGVIWAIILNVIGDVESVYTEIDKETVTPTDRQIEVDIPRCHQYNELLSSKEGHLKLKRVLKAWVISHPEYVYWQGLDSLAAPFVYLNFSNESVAHACLSAFILKYLYNLFLKDNSEIIREYLAKFSHLISFQDPVLANHLDEIKFIPELFAIPWFLTMFSHVFPLHKILHLWDKLLLGDASFPLFIGLAILQQLRDTLLSSGFNECILLFSDLPEIDMERCVADSMEPYCTTPKSITFRQHEYTHQQSIKQRKNTSPLEMSGLSYTELQAEFCPRISAADLLDLMHHSPQRVLMVDIRPQYEFVEEAAPGSINIPFGTIDFGGANSDSSPLPPSPELSILYNNKGKVVIIIGEEAASAAKVGRLLVKLNFPKVCSLHGGISVLRLCHILVPSIT</sequence>
<evidence type="ECO:0008006" key="6">
    <source>
        <dbReference type="Google" id="ProtNLM"/>
    </source>
</evidence>
<dbReference type="GO" id="GO:0005524">
    <property type="term" value="F:ATP binding"/>
    <property type="evidence" value="ECO:0007669"/>
    <property type="project" value="InterPro"/>
</dbReference>
<dbReference type="AlphaFoldDB" id="A0A9P0A7H9"/>
<dbReference type="InterPro" id="IPR036873">
    <property type="entry name" value="Rhodanese-like_dom_sf"/>
</dbReference>
<feature type="domain" description="Rhodanese" evidence="3">
    <location>
        <begin position="729"/>
        <end position="832"/>
    </location>
</feature>
<dbReference type="SUPFAM" id="SSF47923">
    <property type="entry name" value="Ypt/Rab-GAP domain of gyp1p"/>
    <property type="match status" value="2"/>
</dbReference>
<evidence type="ECO:0000259" key="3">
    <source>
        <dbReference type="PROSITE" id="PS50206"/>
    </source>
</evidence>
<dbReference type="InterPro" id="IPR011009">
    <property type="entry name" value="Kinase-like_dom_sf"/>
</dbReference>
<dbReference type="EMBL" id="OU963863">
    <property type="protein sequence ID" value="CAH0385850.1"/>
    <property type="molecule type" value="Genomic_DNA"/>
</dbReference>
<dbReference type="Proteomes" id="UP001152759">
    <property type="component" value="Chromosome 2"/>
</dbReference>
<dbReference type="Gene3D" id="1.10.8.270">
    <property type="entry name" value="putative rabgap domain of human tbc1 domain family member 14 like domains"/>
    <property type="match status" value="1"/>
</dbReference>
<gene>
    <name evidence="4" type="ORF">BEMITA_LOCUS5027</name>
</gene>
<dbReference type="PROSITE" id="PS50206">
    <property type="entry name" value="RHODANESE_3"/>
    <property type="match status" value="1"/>
</dbReference>
<protein>
    <recommendedName>
        <fullName evidence="6">TBC domain-containing protein kinase-like protein</fullName>
    </recommendedName>
</protein>
<dbReference type="Gene3D" id="1.10.510.10">
    <property type="entry name" value="Transferase(Phosphotransferase) domain 1"/>
    <property type="match status" value="1"/>
</dbReference>
<accession>A0A9P0A7H9</accession>
<dbReference type="Pfam" id="PF00581">
    <property type="entry name" value="Rhodanese"/>
    <property type="match status" value="1"/>
</dbReference>
<keyword evidence="5" id="KW-1185">Reference proteome</keyword>
<organism evidence="4 5">
    <name type="scientific">Bemisia tabaci</name>
    <name type="common">Sweetpotato whitefly</name>
    <name type="synonym">Aleurodes tabaci</name>
    <dbReference type="NCBI Taxonomy" id="7038"/>
    <lineage>
        <taxon>Eukaryota</taxon>
        <taxon>Metazoa</taxon>
        <taxon>Ecdysozoa</taxon>
        <taxon>Arthropoda</taxon>
        <taxon>Hexapoda</taxon>
        <taxon>Insecta</taxon>
        <taxon>Pterygota</taxon>
        <taxon>Neoptera</taxon>
        <taxon>Paraneoptera</taxon>
        <taxon>Hemiptera</taxon>
        <taxon>Sternorrhyncha</taxon>
        <taxon>Aleyrodoidea</taxon>
        <taxon>Aleyrodidae</taxon>
        <taxon>Aleyrodinae</taxon>
        <taxon>Bemisia</taxon>
    </lineage>
</organism>
<evidence type="ECO:0000313" key="5">
    <source>
        <dbReference type="Proteomes" id="UP001152759"/>
    </source>
</evidence>
<dbReference type="PANTHER" id="PTHR24345">
    <property type="entry name" value="SERINE/THREONINE-PROTEIN KINASE PLK"/>
    <property type="match status" value="1"/>
</dbReference>
<dbReference type="SMART" id="SM00220">
    <property type="entry name" value="S_TKc"/>
    <property type="match status" value="1"/>
</dbReference>
<feature type="domain" description="Protein kinase" evidence="1">
    <location>
        <begin position="1"/>
        <end position="263"/>
    </location>
</feature>
<dbReference type="GO" id="GO:0004672">
    <property type="term" value="F:protein kinase activity"/>
    <property type="evidence" value="ECO:0007669"/>
    <property type="project" value="InterPro"/>
</dbReference>
<dbReference type="InterPro" id="IPR035969">
    <property type="entry name" value="Rab-GAP_TBC_sf"/>
</dbReference>
<dbReference type="GO" id="GO:0005634">
    <property type="term" value="C:nucleus"/>
    <property type="evidence" value="ECO:0007669"/>
    <property type="project" value="TreeGrafter"/>
</dbReference>
<dbReference type="SMART" id="SM00164">
    <property type="entry name" value="TBC"/>
    <property type="match status" value="1"/>
</dbReference>
<feature type="domain" description="Rab-GAP TBC" evidence="2">
    <location>
        <begin position="435"/>
        <end position="620"/>
    </location>
</feature>
<dbReference type="PANTHER" id="PTHR24345:SF87">
    <property type="entry name" value="TBC1 DOMAIN CONTAINING KINASE"/>
    <property type="match status" value="1"/>
</dbReference>
<evidence type="ECO:0000313" key="4">
    <source>
        <dbReference type="EMBL" id="CAH0385850.1"/>
    </source>
</evidence>
<dbReference type="SUPFAM" id="SSF56112">
    <property type="entry name" value="Protein kinase-like (PK-like)"/>
    <property type="match status" value="1"/>
</dbReference>
<dbReference type="InterPro" id="IPR001763">
    <property type="entry name" value="Rhodanese-like_dom"/>
</dbReference>
<evidence type="ECO:0000259" key="1">
    <source>
        <dbReference type="PROSITE" id="PS50011"/>
    </source>
</evidence>
<name>A0A9P0A7H9_BEMTA</name>
<dbReference type="FunFam" id="1.10.8.270:FF:000044">
    <property type="entry name" value="TBC Kinase homolog"/>
    <property type="match status" value="1"/>
</dbReference>
<dbReference type="Gene3D" id="3.40.250.10">
    <property type="entry name" value="Rhodanese-like domain"/>
    <property type="match status" value="1"/>
</dbReference>
<dbReference type="PROSITE" id="PS50011">
    <property type="entry name" value="PROTEIN_KINASE_DOM"/>
    <property type="match status" value="1"/>
</dbReference>